<evidence type="ECO:0000256" key="1">
    <source>
        <dbReference type="ARBA" id="ARBA00005189"/>
    </source>
</evidence>
<keyword evidence="2" id="KW-0808">Transferase</keyword>
<dbReference type="CDD" id="cd07989">
    <property type="entry name" value="LPLAT_AGPAT-like"/>
    <property type="match status" value="1"/>
</dbReference>
<evidence type="ECO:0000256" key="2">
    <source>
        <dbReference type="ARBA" id="ARBA00022679"/>
    </source>
</evidence>
<dbReference type="Proteomes" id="UP001319104">
    <property type="component" value="Unassembled WGS sequence"/>
</dbReference>
<dbReference type="GO" id="GO:0006654">
    <property type="term" value="P:phosphatidic acid biosynthetic process"/>
    <property type="evidence" value="ECO:0007669"/>
    <property type="project" value="TreeGrafter"/>
</dbReference>
<comment type="pathway">
    <text evidence="1">Lipid metabolism.</text>
</comment>
<dbReference type="EMBL" id="JAHCMY010000001">
    <property type="protein sequence ID" value="MBS9522846.1"/>
    <property type="molecule type" value="Genomic_DNA"/>
</dbReference>
<dbReference type="PANTHER" id="PTHR10434">
    <property type="entry name" value="1-ACYL-SN-GLYCEROL-3-PHOSPHATE ACYLTRANSFERASE"/>
    <property type="match status" value="1"/>
</dbReference>
<accession>A0AAP2G3B2</accession>
<dbReference type="SMART" id="SM00563">
    <property type="entry name" value="PlsC"/>
    <property type="match status" value="1"/>
</dbReference>
<feature type="transmembrane region" description="Helical" evidence="4">
    <location>
        <begin position="7"/>
        <end position="30"/>
    </location>
</feature>
<evidence type="ECO:0000313" key="7">
    <source>
        <dbReference type="Proteomes" id="UP001319104"/>
    </source>
</evidence>
<feature type="domain" description="Phospholipid/glycerol acyltransferase" evidence="5">
    <location>
        <begin position="73"/>
        <end position="187"/>
    </location>
</feature>
<dbReference type="Pfam" id="PF01553">
    <property type="entry name" value="Acyltransferase"/>
    <property type="match status" value="1"/>
</dbReference>
<dbReference type="InterPro" id="IPR002123">
    <property type="entry name" value="Plipid/glycerol_acylTrfase"/>
</dbReference>
<keyword evidence="4" id="KW-0472">Membrane</keyword>
<comment type="caution">
    <text evidence="6">The sequence shown here is derived from an EMBL/GenBank/DDBJ whole genome shotgun (WGS) entry which is preliminary data.</text>
</comment>
<evidence type="ECO:0000313" key="6">
    <source>
        <dbReference type="EMBL" id="MBS9522846.1"/>
    </source>
</evidence>
<keyword evidence="7" id="KW-1185">Reference proteome</keyword>
<dbReference type="GO" id="GO:0003841">
    <property type="term" value="F:1-acylglycerol-3-phosphate O-acyltransferase activity"/>
    <property type="evidence" value="ECO:0007669"/>
    <property type="project" value="TreeGrafter"/>
</dbReference>
<gene>
    <name evidence="6" type="ORF">KI659_02345</name>
</gene>
<reference evidence="6 7" key="1">
    <citation type="submission" date="2021-05" db="EMBL/GenBank/DDBJ databases">
        <authorList>
            <person name="Zhang Z.D."/>
            <person name="Osman G."/>
        </authorList>
    </citation>
    <scope>NUCLEOTIDE SEQUENCE [LARGE SCALE GENOMIC DNA]</scope>
    <source>
        <strain evidence="6 7">KCTC 32217</strain>
    </source>
</reference>
<name>A0AAP2G3B2_9BACT</name>
<keyword evidence="4" id="KW-1133">Transmembrane helix</keyword>
<dbReference type="RefSeq" id="WP_213943726.1">
    <property type="nucleotide sequence ID" value="NZ_JAHCMY010000001.1"/>
</dbReference>
<sequence length="266" mass="30321">MKILRRIYSIYGLGVFIITFLLLLPFFVLTIEIPGLKKYGRMLNRVWAKLFFVMLFIKVKYENKHHLKFSKQYIIVANHFSYLDIPALGLIPNDAIFIGKSSLGKLPIFGYMFRNLHIAVNRSSLRSRGETITKTKEALDKGSSVVIFPEGGIIAQNPPQMGRFKDGAFKVAIEKQIPIIPVTLSYNHLILPDDGKLLLNYKNIKVVFHPPISVEGLDVKAAGELKERCYQTIQEQLWKDNPELVVSGQTVAENNNLQNLIIHENR</sequence>
<dbReference type="AlphaFoldDB" id="A0AAP2G3B2"/>
<dbReference type="SUPFAM" id="SSF69593">
    <property type="entry name" value="Glycerol-3-phosphate (1)-acyltransferase"/>
    <property type="match status" value="1"/>
</dbReference>
<keyword evidence="3 6" id="KW-0012">Acyltransferase</keyword>
<protein>
    <submittedName>
        <fullName evidence="6">1-acyl-sn-glycerol-3-phosphate acyltransferase</fullName>
    </submittedName>
</protein>
<organism evidence="6 7">
    <name type="scientific">Litoribacter ruber</name>
    <dbReference type="NCBI Taxonomy" id="702568"/>
    <lineage>
        <taxon>Bacteria</taxon>
        <taxon>Pseudomonadati</taxon>
        <taxon>Bacteroidota</taxon>
        <taxon>Cytophagia</taxon>
        <taxon>Cytophagales</taxon>
        <taxon>Cyclobacteriaceae</taxon>
        <taxon>Litoribacter</taxon>
    </lineage>
</organism>
<dbReference type="PANTHER" id="PTHR10434:SF66">
    <property type="entry name" value="PHOSPHOLIPID_GLYCEROL ACYLTRANSFERASE DOMAIN-CONTAINING PROTEIN"/>
    <property type="match status" value="1"/>
</dbReference>
<evidence type="ECO:0000256" key="4">
    <source>
        <dbReference type="SAM" id="Phobius"/>
    </source>
</evidence>
<proteinExistence type="predicted"/>
<evidence type="ECO:0000259" key="5">
    <source>
        <dbReference type="SMART" id="SM00563"/>
    </source>
</evidence>
<evidence type="ECO:0000256" key="3">
    <source>
        <dbReference type="ARBA" id="ARBA00023315"/>
    </source>
</evidence>
<keyword evidence="4" id="KW-0812">Transmembrane</keyword>